<evidence type="ECO:0000256" key="5">
    <source>
        <dbReference type="SAM" id="MobiDB-lite"/>
    </source>
</evidence>
<evidence type="ECO:0000313" key="8">
    <source>
        <dbReference type="EMBL" id="EAU80827.1"/>
    </source>
</evidence>
<evidence type="ECO:0000256" key="1">
    <source>
        <dbReference type="ARBA" id="ARBA00004141"/>
    </source>
</evidence>
<evidence type="ECO:0000259" key="7">
    <source>
        <dbReference type="PROSITE" id="PS50850"/>
    </source>
</evidence>
<sequence>MSLQETEQTPLLHNQNPTHIHLNGNSNNSNVGNFGSTSTSVEAEIEATPTKKDAHDLIYERFSVPRKRAILAMLSAAGLMPLFVGGTFIPCIPQIAKDLDVPPGTISLAVSISVLATSLGALWGSTYSGFYGRRPIYLAFLPLSVLGSLGVSVATTIPELMVWRFLQAFGVSPALSVGAGVIGDIYRLEERGTAMGVFFAAVLLGPALAPLAGGTAAHYSSWRTMQALVGITVLLVYLTMVFLFPETSHPGTRGIDHLRKAEEETGRRQVPQWRPVLLNPFKGMALLRSPNLFLTATAAFVVLAVDYVLLIPIAYTIGKKYNITNEALIGACFLPNGLGSMLGAPIAGRISDHLVVKWRSKRGMWYPEDRLRAALPGALFLVPLSVLFAGFLTAAFRSTLLAMVIAIIMPSIERIGVFYTNAIAACVGWVGFG</sequence>
<dbReference type="GeneID" id="6017760"/>
<feature type="transmembrane region" description="Helical" evidence="6">
    <location>
        <begin position="194"/>
        <end position="213"/>
    </location>
</feature>
<feature type="transmembrane region" description="Helical" evidence="6">
    <location>
        <begin position="225"/>
        <end position="244"/>
    </location>
</feature>
<dbReference type="InterPro" id="IPR020846">
    <property type="entry name" value="MFS_dom"/>
</dbReference>
<proteinExistence type="predicted"/>
<evidence type="ECO:0000256" key="2">
    <source>
        <dbReference type="ARBA" id="ARBA00022692"/>
    </source>
</evidence>
<dbReference type="InterPro" id="IPR036259">
    <property type="entry name" value="MFS_trans_sf"/>
</dbReference>
<evidence type="ECO:0000256" key="4">
    <source>
        <dbReference type="ARBA" id="ARBA00023136"/>
    </source>
</evidence>
<reference evidence="8 9" key="1">
    <citation type="journal article" date="2010" name="Proc. Natl. Acad. Sci. U.S.A.">
        <title>Insights into evolution of multicellular fungi from the assembled chromosomes of the mushroom Coprinopsis cinerea (Coprinus cinereus).</title>
        <authorList>
            <person name="Stajich J.E."/>
            <person name="Wilke S.K."/>
            <person name="Ahren D."/>
            <person name="Au C.H."/>
            <person name="Birren B.W."/>
            <person name="Borodovsky M."/>
            <person name="Burns C."/>
            <person name="Canback B."/>
            <person name="Casselton L.A."/>
            <person name="Cheng C.K."/>
            <person name="Deng J."/>
            <person name="Dietrich F.S."/>
            <person name="Fargo D.C."/>
            <person name="Farman M.L."/>
            <person name="Gathman A.C."/>
            <person name="Goldberg J."/>
            <person name="Guigo R."/>
            <person name="Hoegger P.J."/>
            <person name="Hooker J.B."/>
            <person name="Huggins A."/>
            <person name="James T.Y."/>
            <person name="Kamada T."/>
            <person name="Kilaru S."/>
            <person name="Kodira C."/>
            <person name="Kues U."/>
            <person name="Kupfer D."/>
            <person name="Kwan H.S."/>
            <person name="Lomsadze A."/>
            <person name="Li W."/>
            <person name="Lilly W.W."/>
            <person name="Ma L.J."/>
            <person name="Mackey A.J."/>
            <person name="Manning G."/>
            <person name="Martin F."/>
            <person name="Muraguchi H."/>
            <person name="Natvig D.O."/>
            <person name="Palmerini H."/>
            <person name="Ramesh M.A."/>
            <person name="Rehmeyer C.J."/>
            <person name="Roe B.A."/>
            <person name="Shenoy N."/>
            <person name="Stanke M."/>
            <person name="Ter-Hovhannisyan V."/>
            <person name="Tunlid A."/>
            <person name="Velagapudi R."/>
            <person name="Vision T.J."/>
            <person name="Zeng Q."/>
            <person name="Zolan M.E."/>
            <person name="Pukkila P.J."/>
        </authorList>
    </citation>
    <scope>NUCLEOTIDE SEQUENCE [LARGE SCALE GENOMIC DNA]</scope>
    <source>
        <strain evidence="9">Okayama-7 / 130 / ATCC MYA-4618 / FGSC 9003</strain>
    </source>
</reference>
<dbReference type="Proteomes" id="UP000001861">
    <property type="component" value="Unassembled WGS sequence"/>
</dbReference>
<dbReference type="AlphaFoldDB" id="A8PFL8"/>
<feature type="region of interest" description="Disordered" evidence="5">
    <location>
        <begin position="1"/>
        <end position="37"/>
    </location>
</feature>
<protein>
    <recommendedName>
        <fullName evidence="7">Major facilitator superfamily (MFS) profile domain-containing protein</fullName>
    </recommendedName>
</protein>
<accession>A8PFL8</accession>
<dbReference type="InParanoid" id="A8PFL8"/>
<dbReference type="GO" id="GO:0005886">
    <property type="term" value="C:plasma membrane"/>
    <property type="evidence" value="ECO:0007669"/>
    <property type="project" value="TreeGrafter"/>
</dbReference>
<organism evidence="8 9">
    <name type="scientific">Coprinopsis cinerea (strain Okayama-7 / 130 / ATCC MYA-4618 / FGSC 9003)</name>
    <name type="common">Inky cap fungus</name>
    <name type="synonym">Hormographiella aspergillata</name>
    <dbReference type="NCBI Taxonomy" id="240176"/>
    <lineage>
        <taxon>Eukaryota</taxon>
        <taxon>Fungi</taxon>
        <taxon>Dikarya</taxon>
        <taxon>Basidiomycota</taxon>
        <taxon>Agaricomycotina</taxon>
        <taxon>Agaricomycetes</taxon>
        <taxon>Agaricomycetidae</taxon>
        <taxon>Agaricales</taxon>
        <taxon>Agaricineae</taxon>
        <taxon>Psathyrellaceae</taxon>
        <taxon>Coprinopsis</taxon>
    </lineage>
</organism>
<dbReference type="InterPro" id="IPR011701">
    <property type="entry name" value="MFS"/>
</dbReference>
<keyword evidence="3 6" id="KW-1133">Transmembrane helix</keyword>
<feature type="transmembrane region" description="Helical" evidence="6">
    <location>
        <begin position="327"/>
        <end position="350"/>
    </location>
</feature>
<comment type="subcellular location">
    <subcellularLocation>
        <location evidence="1">Membrane</location>
        <topology evidence="1">Multi-pass membrane protein</topology>
    </subcellularLocation>
</comment>
<feature type="transmembrane region" description="Helical" evidence="6">
    <location>
        <begin position="136"/>
        <end position="157"/>
    </location>
</feature>
<dbReference type="PANTHER" id="PTHR23502:SF64">
    <property type="entry name" value="TRANSPORTER, PUTATIVE (AFU_ORTHOLOGUE AFUA_3G11760)-RELATED"/>
    <property type="match status" value="1"/>
</dbReference>
<feature type="domain" description="Major facilitator superfamily (MFS) profile" evidence="7">
    <location>
        <begin position="70"/>
        <end position="433"/>
    </location>
</feature>
<evidence type="ECO:0000256" key="6">
    <source>
        <dbReference type="SAM" id="Phobius"/>
    </source>
</evidence>
<name>A8PFL8_COPC7</name>
<feature type="compositionally biased region" description="Polar residues" evidence="5">
    <location>
        <begin position="1"/>
        <end position="18"/>
    </location>
</feature>
<feature type="compositionally biased region" description="Low complexity" evidence="5">
    <location>
        <begin position="23"/>
        <end position="37"/>
    </location>
</feature>
<dbReference type="PRINTS" id="PR01036">
    <property type="entry name" value="TCRTETB"/>
</dbReference>
<keyword evidence="9" id="KW-1185">Reference proteome</keyword>
<dbReference type="GO" id="GO:0022857">
    <property type="term" value="F:transmembrane transporter activity"/>
    <property type="evidence" value="ECO:0007669"/>
    <property type="project" value="InterPro"/>
</dbReference>
<gene>
    <name evidence="8" type="ORF">CC1G_04937</name>
</gene>
<dbReference type="OrthoDB" id="3066029at2759"/>
<dbReference type="OMA" id="PEIMIWR"/>
<dbReference type="VEuPathDB" id="FungiDB:CC1G_04937"/>
<dbReference type="PANTHER" id="PTHR23502">
    <property type="entry name" value="MAJOR FACILITATOR SUPERFAMILY"/>
    <property type="match status" value="1"/>
</dbReference>
<keyword evidence="4 6" id="KW-0472">Membrane</keyword>
<dbReference type="KEGG" id="cci:CC1G_04937"/>
<evidence type="ECO:0000313" key="9">
    <source>
        <dbReference type="Proteomes" id="UP000001861"/>
    </source>
</evidence>
<comment type="caution">
    <text evidence="8">The sequence shown here is derived from an EMBL/GenBank/DDBJ whole genome shotgun (WGS) entry which is preliminary data.</text>
</comment>
<dbReference type="RefSeq" id="XP_001841093.1">
    <property type="nucleotide sequence ID" value="XM_001841041.1"/>
</dbReference>
<dbReference type="PROSITE" id="PS50850">
    <property type="entry name" value="MFS"/>
    <property type="match status" value="1"/>
</dbReference>
<keyword evidence="2 6" id="KW-0812">Transmembrane</keyword>
<dbReference type="Gene3D" id="1.20.1250.20">
    <property type="entry name" value="MFS general substrate transporter like domains"/>
    <property type="match status" value="1"/>
</dbReference>
<feature type="transmembrane region" description="Helical" evidence="6">
    <location>
        <begin position="101"/>
        <end position="124"/>
    </location>
</feature>
<dbReference type="Pfam" id="PF07690">
    <property type="entry name" value="MFS_1"/>
    <property type="match status" value="1"/>
</dbReference>
<dbReference type="EMBL" id="AACS02000002">
    <property type="protein sequence ID" value="EAU80827.1"/>
    <property type="molecule type" value="Genomic_DNA"/>
</dbReference>
<evidence type="ECO:0000256" key="3">
    <source>
        <dbReference type="ARBA" id="ARBA00022989"/>
    </source>
</evidence>
<feature type="transmembrane region" description="Helical" evidence="6">
    <location>
        <begin position="400"/>
        <end position="432"/>
    </location>
</feature>
<feature type="transmembrane region" description="Helical" evidence="6">
    <location>
        <begin position="371"/>
        <end position="394"/>
    </location>
</feature>
<feature type="transmembrane region" description="Helical" evidence="6">
    <location>
        <begin position="69"/>
        <end position="89"/>
    </location>
</feature>
<dbReference type="SUPFAM" id="SSF103473">
    <property type="entry name" value="MFS general substrate transporter"/>
    <property type="match status" value="1"/>
</dbReference>
<dbReference type="eggNOG" id="KOG0255">
    <property type="taxonomic scope" value="Eukaryota"/>
</dbReference>
<feature type="transmembrane region" description="Helical" evidence="6">
    <location>
        <begin position="292"/>
        <end position="315"/>
    </location>
</feature>